<accession>A0A1W1I537</accession>
<proteinExistence type="predicted"/>
<evidence type="ECO:0000256" key="1">
    <source>
        <dbReference type="SAM" id="Phobius"/>
    </source>
</evidence>
<reference evidence="2 3" key="1">
    <citation type="submission" date="2017-03" db="EMBL/GenBank/DDBJ databases">
        <authorList>
            <person name="Afonso C.L."/>
            <person name="Miller P.J."/>
            <person name="Scott M.A."/>
            <person name="Spackman E."/>
            <person name="Goraichik I."/>
            <person name="Dimitrov K.M."/>
            <person name="Suarez D.L."/>
            <person name="Swayne D.E."/>
        </authorList>
    </citation>
    <scope>NUCLEOTIDE SEQUENCE [LARGE SCALE GENOMIC DNA]</scope>
    <source>
        <strain evidence="2">Genome sequencing of Nitrospira japonica strain NJ11</strain>
    </source>
</reference>
<keyword evidence="1" id="KW-0472">Membrane</keyword>
<name>A0A1W1I537_9BACT</name>
<evidence type="ECO:0000313" key="3">
    <source>
        <dbReference type="Proteomes" id="UP000192042"/>
    </source>
</evidence>
<keyword evidence="3" id="KW-1185">Reference proteome</keyword>
<dbReference type="Proteomes" id="UP000192042">
    <property type="component" value="Chromosome I"/>
</dbReference>
<feature type="transmembrane region" description="Helical" evidence="1">
    <location>
        <begin position="34"/>
        <end position="51"/>
    </location>
</feature>
<dbReference type="AlphaFoldDB" id="A0A1W1I537"/>
<feature type="transmembrane region" description="Helical" evidence="1">
    <location>
        <begin position="6"/>
        <end position="27"/>
    </location>
</feature>
<keyword evidence="1" id="KW-0812">Transmembrane</keyword>
<dbReference type="KEGG" id="nja:NSJP_1938"/>
<protein>
    <submittedName>
        <fullName evidence="2">Uncharacterized protein</fullName>
    </submittedName>
</protein>
<dbReference type="EMBL" id="LT828648">
    <property type="protein sequence ID" value="SLM48110.1"/>
    <property type="molecule type" value="Genomic_DNA"/>
</dbReference>
<keyword evidence="1" id="KW-1133">Transmembrane helix</keyword>
<organism evidence="2 3">
    <name type="scientific">Nitrospira japonica</name>
    <dbReference type="NCBI Taxonomy" id="1325564"/>
    <lineage>
        <taxon>Bacteria</taxon>
        <taxon>Pseudomonadati</taxon>
        <taxon>Nitrospirota</taxon>
        <taxon>Nitrospiria</taxon>
        <taxon>Nitrospirales</taxon>
        <taxon>Nitrospiraceae</taxon>
        <taxon>Nitrospira</taxon>
    </lineage>
</organism>
<gene>
    <name evidence="2" type="ORF">NSJP_1938</name>
</gene>
<dbReference type="STRING" id="1325564.NSJP_1938"/>
<evidence type="ECO:0000313" key="2">
    <source>
        <dbReference type="EMBL" id="SLM48110.1"/>
    </source>
</evidence>
<sequence>MRTRILHFETCDITLAFSLIPILALAASALIEQLPFLALLMGLLIGLASILQKLDGFLGTTAIPLILNFLFRCLL</sequence>